<dbReference type="HAMAP" id="MF_03229">
    <property type="entry name" value="FITM1"/>
    <property type="match status" value="1"/>
</dbReference>
<evidence type="ECO:0000256" key="7">
    <source>
        <dbReference type="SAM" id="Phobius"/>
    </source>
</evidence>
<dbReference type="PANTHER" id="PTHR23129">
    <property type="entry name" value="ACYL-COENZYME A DIPHOSPHATASE FITM2"/>
    <property type="match status" value="1"/>
</dbReference>
<feature type="transmembrane region" description="Helical" evidence="7">
    <location>
        <begin position="180"/>
        <end position="200"/>
    </location>
</feature>
<comment type="function">
    <text evidence="6">May play a role in the formation of lipid droplets (LDs), which are storage organelles at the center of lipid and energy homeostasis. May directly bind to diacylglycerol (DAGs) and triacylglycerol.</text>
</comment>
<protein>
    <recommendedName>
        <fullName evidence="6">Fat storage-inducing transmembrane protein 1 homolog</fullName>
    </recommendedName>
    <alternativeName>
        <fullName evidence="6">FITM1-like protein</fullName>
    </alternativeName>
    <alternativeName>
        <fullName evidence="6">Fat-inducing protein 1</fullName>
    </alternativeName>
</protein>
<reference evidence="8" key="1">
    <citation type="submission" date="2019-06" db="EMBL/GenBank/DDBJ databases">
        <authorList>
            <consortium name="Wellcome Sanger Institute Data Sharing"/>
        </authorList>
    </citation>
    <scope>NUCLEOTIDE SEQUENCE [LARGE SCALE GENOMIC DNA]</scope>
</reference>
<dbReference type="CTD" id="161247"/>
<keyword evidence="3 6" id="KW-0256">Endoplasmic reticulum</keyword>
<reference evidence="8" key="2">
    <citation type="submission" date="2025-08" db="UniProtKB">
        <authorList>
            <consortium name="Ensembl"/>
        </authorList>
    </citation>
    <scope>IDENTIFICATION</scope>
</reference>
<evidence type="ECO:0000313" key="9">
    <source>
        <dbReference type="Proteomes" id="UP000472271"/>
    </source>
</evidence>
<evidence type="ECO:0000256" key="6">
    <source>
        <dbReference type="HAMAP-Rule" id="MF_03229"/>
    </source>
</evidence>
<dbReference type="InterPro" id="IPR046401">
    <property type="entry name" value="FITM1/2"/>
</dbReference>
<dbReference type="PANTHER" id="PTHR23129:SF3">
    <property type="entry name" value="FAT STORAGE-INDUCING TRANSMEMBRANE PROTEIN 1"/>
    <property type="match status" value="1"/>
</dbReference>
<feature type="transmembrane region" description="Helical" evidence="7">
    <location>
        <begin position="212"/>
        <end position="234"/>
    </location>
</feature>
<feature type="transmembrane region" description="Helical" evidence="7">
    <location>
        <begin position="80"/>
        <end position="99"/>
    </location>
</feature>
<dbReference type="InParanoid" id="A0A673CJY4"/>
<comment type="similarity">
    <text evidence="6">Belongs to the FIT family. FIT1 subfamily.</text>
</comment>
<evidence type="ECO:0000256" key="1">
    <source>
        <dbReference type="ARBA" id="ARBA00004477"/>
    </source>
</evidence>
<dbReference type="InterPro" id="IPR046402">
    <property type="entry name" value="FIT1"/>
</dbReference>
<evidence type="ECO:0000256" key="3">
    <source>
        <dbReference type="ARBA" id="ARBA00022824"/>
    </source>
</evidence>
<dbReference type="RefSeq" id="XP_029979281.1">
    <property type="nucleotide sequence ID" value="XM_030123421.1"/>
</dbReference>
<dbReference type="AlphaFoldDB" id="A0A673CJY4"/>
<dbReference type="Ensembl" id="ENSSORT00005055799.1">
    <property type="protein sequence ID" value="ENSSORP00005054525.1"/>
    <property type="gene ID" value="ENSSORG00005024416.1"/>
</dbReference>
<evidence type="ECO:0000313" key="8">
    <source>
        <dbReference type="Ensembl" id="ENSSORP00005054525.1"/>
    </source>
</evidence>
<dbReference type="InterPro" id="IPR019388">
    <property type="entry name" value="FIT"/>
</dbReference>
<sequence>MDVNDALLPGRLLLRLLSAILELVTDLLARVLGSGAVRHRFPLVLSGLVLFGPLLSFWVSKYSILAKGQHYLYRKFLRSTWGWTCIFTGSFIVLLFLSARRSSAVCLRHLSRLGVVGLLWWGCRHLLTLLEDAAGACYRPVTGTQAAASGPILVLHQDQTKVTCLRSNMVWRGYEVSQDLFILSFCCLLLLEEISIFDAAKSLQSPPGAPLRILFLLCSLLLAMWMFLLLCLLAHFPKFPSQQLGGALGYLGWRGLYQGWYRLKVSWVCPGLPGDGLLETSETQRPPQ</sequence>
<feature type="transmembrane region" description="Helical" evidence="7">
    <location>
        <begin position="12"/>
        <end position="29"/>
    </location>
</feature>
<keyword evidence="2 6" id="KW-0812">Transmembrane</keyword>
<dbReference type="GO" id="GO:0140042">
    <property type="term" value="P:lipid droplet formation"/>
    <property type="evidence" value="ECO:0007669"/>
    <property type="project" value="UniProtKB-UniRule"/>
</dbReference>
<dbReference type="GeneID" id="115411319"/>
<accession>A0A673CJY4</accession>
<dbReference type="HAMAP" id="MF_03230">
    <property type="entry name" value="FITM2"/>
    <property type="match status" value="1"/>
</dbReference>
<dbReference type="GO" id="GO:0005789">
    <property type="term" value="C:endoplasmic reticulum membrane"/>
    <property type="evidence" value="ECO:0007669"/>
    <property type="project" value="UniProtKB-SubCell"/>
</dbReference>
<dbReference type="GO" id="GO:0010945">
    <property type="term" value="F:coenzyme A diphosphatase activity"/>
    <property type="evidence" value="ECO:0007669"/>
    <property type="project" value="InterPro"/>
</dbReference>
<proteinExistence type="inferred from homology"/>
<keyword evidence="4 6" id="KW-1133">Transmembrane helix</keyword>
<comment type="caution">
    <text evidence="6">Lacks conserved residue(s) required for the propagation of feature annotation.</text>
</comment>
<dbReference type="OrthoDB" id="5579088at2759"/>
<keyword evidence="5 6" id="KW-0472">Membrane</keyword>
<comment type="subcellular location">
    <subcellularLocation>
        <location evidence="1 6">Endoplasmic reticulum membrane</location>
        <topology evidence="1 6">Multi-pass membrane protein</topology>
    </subcellularLocation>
</comment>
<gene>
    <name evidence="8" type="primary">LOC115411319</name>
    <name evidence="6" type="synonym">FIT1</name>
    <name evidence="6" type="synonym">FITM1</name>
</gene>
<dbReference type="Proteomes" id="UP000472271">
    <property type="component" value="Chromosome 20"/>
</dbReference>
<name>A0A673CJY4_9TELE</name>
<evidence type="ECO:0000256" key="2">
    <source>
        <dbReference type="ARBA" id="ARBA00022692"/>
    </source>
</evidence>
<evidence type="ECO:0000256" key="4">
    <source>
        <dbReference type="ARBA" id="ARBA00022989"/>
    </source>
</evidence>
<evidence type="ECO:0000256" key="5">
    <source>
        <dbReference type="ARBA" id="ARBA00023136"/>
    </source>
</evidence>
<dbReference type="GO" id="GO:0008654">
    <property type="term" value="P:phospholipid biosynthetic process"/>
    <property type="evidence" value="ECO:0007669"/>
    <property type="project" value="InterPro"/>
</dbReference>
<keyword evidence="9" id="KW-1185">Reference proteome</keyword>
<reference evidence="8" key="3">
    <citation type="submission" date="2025-09" db="UniProtKB">
        <authorList>
            <consortium name="Ensembl"/>
        </authorList>
    </citation>
    <scope>IDENTIFICATION</scope>
</reference>
<organism evidence="8 9">
    <name type="scientific">Sphaeramia orbicularis</name>
    <name type="common">orbiculate cardinalfish</name>
    <dbReference type="NCBI Taxonomy" id="375764"/>
    <lineage>
        <taxon>Eukaryota</taxon>
        <taxon>Metazoa</taxon>
        <taxon>Chordata</taxon>
        <taxon>Craniata</taxon>
        <taxon>Vertebrata</taxon>
        <taxon>Euteleostomi</taxon>
        <taxon>Actinopterygii</taxon>
        <taxon>Neopterygii</taxon>
        <taxon>Teleostei</taxon>
        <taxon>Neoteleostei</taxon>
        <taxon>Acanthomorphata</taxon>
        <taxon>Gobiaria</taxon>
        <taxon>Kurtiformes</taxon>
        <taxon>Apogonoidei</taxon>
        <taxon>Apogonidae</taxon>
        <taxon>Apogoninae</taxon>
        <taxon>Sphaeramia</taxon>
    </lineage>
</organism>
<feature type="transmembrane region" description="Helical" evidence="7">
    <location>
        <begin position="41"/>
        <end position="60"/>
    </location>
</feature>